<proteinExistence type="predicted"/>
<sequence>MKSRYITESVKRNKKKTDGLVQKVQFAHDTAGTCAEPRTPICWNRVTGFALRPLLAEWTVRHWINSFPGRDFQKQGESKKAKQVELKGELAHTDTSEDVIVDIT</sequence>
<feature type="non-terminal residue" evidence="1">
    <location>
        <position position="104"/>
    </location>
</feature>
<dbReference type="AlphaFoldDB" id="A0ABD0M5S6"/>
<accession>A0ABD0M5S6</accession>
<evidence type="ECO:0000313" key="2">
    <source>
        <dbReference type="Proteomes" id="UP001519460"/>
    </source>
</evidence>
<reference evidence="1 2" key="1">
    <citation type="journal article" date="2023" name="Sci. Data">
        <title>Genome assembly of the Korean intertidal mud-creeper Batillaria attramentaria.</title>
        <authorList>
            <person name="Patra A.K."/>
            <person name="Ho P.T."/>
            <person name="Jun S."/>
            <person name="Lee S.J."/>
            <person name="Kim Y."/>
            <person name="Won Y.J."/>
        </authorList>
    </citation>
    <scope>NUCLEOTIDE SEQUENCE [LARGE SCALE GENOMIC DNA]</scope>
    <source>
        <strain evidence="1">Wonlab-2016</strain>
    </source>
</reference>
<dbReference type="Proteomes" id="UP001519460">
    <property type="component" value="Unassembled WGS sequence"/>
</dbReference>
<gene>
    <name evidence="1" type="ORF">BaRGS_00001983</name>
</gene>
<organism evidence="1 2">
    <name type="scientific">Batillaria attramentaria</name>
    <dbReference type="NCBI Taxonomy" id="370345"/>
    <lineage>
        <taxon>Eukaryota</taxon>
        <taxon>Metazoa</taxon>
        <taxon>Spiralia</taxon>
        <taxon>Lophotrochozoa</taxon>
        <taxon>Mollusca</taxon>
        <taxon>Gastropoda</taxon>
        <taxon>Caenogastropoda</taxon>
        <taxon>Sorbeoconcha</taxon>
        <taxon>Cerithioidea</taxon>
        <taxon>Batillariidae</taxon>
        <taxon>Batillaria</taxon>
    </lineage>
</organism>
<comment type="caution">
    <text evidence="1">The sequence shown here is derived from an EMBL/GenBank/DDBJ whole genome shotgun (WGS) entry which is preliminary data.</text>
</comment>
<keyword evidence="2" id="KW-1185">Reference proteome</keyword>
<protein>
    <submittedName>
        <fullName evidence="1">Uncharacterized protein</fullName>
    </submittedName>
</protein>
<name>A0ABD0M5S6_9CAEN</name>
<dbReference type="EMBL" id="JACVVK020000006">
    <property type="protein sequence ID" value="KAK7506508.1"/>
    <property type="molecule type" value="Genomic_DNA"/>
</dbReference>
<evidence type="ECO:0000313" key="1">
    <source>
        <dbReference type="EMBL" id="KAK7506508.1"/>
    </source>
</evidence>